<evidence type="ECO:0000259" key="3">
    <source>
        <dbReference type="Pfam" id="PF06580"/>
    </source>
</evidence>
<accession>A0A1T5FLI7</accession>
<dbReference type="RefSeq" id="WP_079557382.1">
    <property type="nucleotide sequence ID" value="NZ_CP021904.1"/>
</dbReference>
<gene>
    <name evidence="4" type="ORF">SAMN03080601_01622</name>
</gene>
<evidence type="ECO:0000313" key="5">
    <source>
        <dbReference type="Proteomes" id="UP000191055"/>
    </source>
</evidence>
<dbReference type="InterPro" id="IPR010559">
    <property type="entry name" value="Sig_transdc_His_kin_internal"/>
</dbReference>
<feature type="domain" description="Signal transduction histidine kinase internal region" evidence="3">
    <location>
        <begin position="427"/>
        <end position="506"/>
    </location>
</feature>
<feature type="transmembrane region" description="Helical" evidence="1">
    <location>
        <begin position="382"/>
        <end position="402"/>
    </location>
</feature>
<dbReference type="OrthoDB" id="6190788at2"/>
<evidence type="ECO:0000256" key="2">
    <source>
        <dbReference type="SAM" id="SignalP"/>
    </source>
</evidence>
<dbReference type="PANTHER" id="PTHR34220">
    <property type="entry name" value="SENSOR HISTIDINE KINASE YPDA"/>
    <property type="match status" value="1"/>
</dbReference>
<sequence length="614" mass="70621">MKTKTILSALLVITCFLQIKAGDKELDPDTERMYWRFIKERLFDGQNAIASKFQKNIYINLITECSNDSVIVNDLIKVLKELIPDREIGFCRSIYDRPEINIAEELIFLGINKAPMFSNREFRSSKNINGNQIFYDGFKGIYQPEIYMQIIHIKLNDSVTFAERKRYIEFAVLRSLCTIKGRPKETYTFSPNAIFNGFDYEPYGTEFSEVDKFLIQKLYSEDFHEQFKKFLIEDNSRKYYRAFLYKDQFSSIKTLIAILITLLVIATSYKTILFRNYKHKFFNYIIIALLLGVTTVITFLVLQHVASIGVYRLSTNAILSGALLILYVTMASILYGVEHLFIRPGMSFNKKTLLKIIFFFTITSIPSIILRNTVSGFNTAMMINLITLGFVIALGRGFLLYIKEVGDSAIRRKDVELLKLEELKTKAEMQSLNAKVNPHFLYNSLNSIAGLAHSNPEKTEKMAVALSNLFKYNIDRTSKQYSTIYEEVEMVKAYLEIEKIRFTHRLNYSIHIDADLESIEIPRNLILPLVENAVKHGVSKIEEVGEIKLSVEKSDSGFFINVLDNGPDFPDGLVRGFGLKCVQDIIQLYYNGKAEFSWQNEPQKVVTIDVNSAI</sequence>
<keyword evidence="1" id="KW-0812">Transmembrane</keyword>
<keyword evidence="2" id="KW-0732">Signal</keyword>
<feature type="transmembrane region" description="Helical" evidence="1">
    <location>
        <begin position="281"/>
        <end position="305"/>
    </location>
</feature>
<dbReference type="Gene3D" id="3.30.565.10">
    <property type="entry name" value="Histidine kinase-like ATPase, C-terminal domain"/>
    <property type="match status" value="1"/>
</dbReference>
<keyword evidence="4" id="KW-0808">Transferase</keyword>
<feature type="chain" id="PRO_5012052472" evidence="2">
    <location>
        <begin position="22"/>
        <end position="614"/>
    </location>
</feature>
<dbReference type="InterPro" id="IPR050640">
    <property type="entry name" value="Bact_2-comp_sensor_kinase"/>
</dbReference>
<keyword evidence="1" id="KW-0472">Membrane</keyword>
<dbReference type="SUPFAM" id="SSF55874">
    <property type="entry name" value="ATPase domain of HSP90 chaperone/DNA topoisomerase II/histidine kinase"/>
    <property type="match status" value="1"/>
</dbReference>
<feature type="transmembrane region" description="Helical" evidence="1">
    <location>
        <begin position="251"/>
        <end position="269"/>
    </location>
</feature>
<keyword evidence="4" id="KW-0418">Kinase</keyword>
<dbReference type="GO" id="GO:0000155">
    <property type="term" value="F:phosphorelay sensor kinase activity"/>
    <property type="evidence" value="ECO:0007669"/>
    <property type="project" value="InterPro"/>
</dbReference>
<dbReference type="EMBL" id="FUYV01000008">
    <property type="protein sequence ID" value="SKB97015.1"/>
    <property type="molecule type" value="Genomic_DNA"/>
</dbReference>
<dbReference type="InterPro" id="IPR036890">
    <property type="entry name" value="HATPase_C_sf"/>
</dbReference>
<evidence type="ECO:0000313" key="4">
    <source>
        <dbReference type="EMBL" id="SKB97015.1"/>
    </source>
</evidence>
<feature type="transmembrane region" description="Helical" evidence="1">
    <location>
        <begin position="353"/>
        <end position="370"/>
    </location>
</feature>
<protein>
    <submittedName>
        <fullName evidence="4">Histidine kinase</fullName>
    </submittedName>
</protein>
<proteinExistence type="predicted"/>
<dbReference type="KEGG" id="asx:CDL62_09945"/>
<dbReference type="Pfam" id="PF06580">
    <property type="entry name" value="His_kinase"/>
    <property type="match status" value="1"/>
</dbReference>
<dbReference type="PANTHER" id="PTHR34220:SF7">
    <property type="entry name" value="SENSOR HISTIDINE KINASE YPDA"/>
    <property type="match status" value="1"/>
</dbReference>
<dbReference type="Proteomes" id="UP000191055">
    <property type="component" value="Unassembled WGS sequence"/>
</dbReference>
<dbReference type="STRING" id="889453.SAMN03080601_01622"/>
<name>A0A1T5FLI7_9BACT</name>
<reference evidence="4 5" key="1">
    <citation type="submission" date="2017-02" db="EMBL/GenBank/DDBJ databases">
        <authorList>
            <person name="Peterson S.W."/>
        </authorList>
    </citation>
    <scope>NUCLEOTIDE SEQUENCE [LARGE SCALE GENOMIC DNA]</scope>
    <source>
        <strain evidence="4 5">DSM 24412</strain>
    </source>
</reference>
<keyword evidence="1" id="KW-1133">Transmembrane helix</keyword>
<feature type="signal peptide" evidence="2">
    <location>
        <begin position="1"/>
        <end position="21"/>
    </location>
</feature>
<keyword evidence="5" id="KW-1185">Reference proteome</keyword>
<dbReference type="AlphaFoldDB" id="A0A1T5FLI7"/>
<feature type="transmembrane region" description="Helical" evidence="1">
    <location>
        <begin position="317"/>
        <end position="341"/>
    </location>
</feature>
<dbReference type="GO" id="GO:0016020">
    <property type="term" value="C:membrane"/>
    <property type="evidence" value="ECO:0007669"/>
    <property type="project" value="InterPro"/>
</dbReference>
<organism evidence="4 5">
    <name type="scientific">Alkalitalea saponilacus</name>
    <dbReference type="NCBI Taxonomy" id="889453"/>
    <lineage>
        <taxon>Bacteria</taxon>
        <taxon>Pseudomonadati</taxon>
        <taxon>Bacteroidota</taxon>
        <taxon>Bacteroidia</taxon>
        <taxon>Marinilabiliales</taxon>
        <taxon>Marinilabiliaceae</taxon>
        <taxon>Alkalitalea</taxon>
    </lineage>
</organism>
<evidence type="ECO:0000256" key="1">
    <source>
        <dbReference type="SAM" id="Phobius"/>
    </source>
</evidence>